<keyword evidence="3" id="KW-0560">Oxidoreductase</keyword>
<dbReference type="PANTHER" id="PTHR46797:SF1">
    <property type="entry name" value="METHYLPHOSPHONATE SYNTHASE"/>
    <property type="match status" value="1"/>
</dbReference>
<keyword evidence="1" id="KW-0238">DNA-binding</keyword>
<dbReference type="InterPro" id="IPR014710">
    <property type="entry name" value="RmlC-like_jellyroll"/>
</dbReference>
<gene>
    <name evidence="3" type="primary">hppE</name>
    <name evidence="3" type="ORF">PS833_03999</name>
</gene>
<name>A0A5E7DLP6_PSEFL</name>
<dbReference type="SUPFAM" id="SSF51182">
    <property type="entry name" value="RmlC-like cupins"/>
    <property type="match status" value="1"/>
</dbReference>
<dbReference type="EC" id="1.11.1.23" evidence="3"/>
<dbReference type="GO" id="GO:0004601">
    <property type="term" value="F:peroxidase activity"/>
    <property type="evidence" value="ECO:0007669"/>
    <property type="project" value="UniProtKB-KW"/>
</dbReference>
<dbReference type="Pfam" id="PF07883">
    <property type="entry name" value="Cupin_2"/>
    <property type="match status" value="1"/>
</dbReference>
<dbReference type="InterPro" id="IPR011051">
    <property type="entry name" value="RmlC_Cupin_sf"/>
</dbReference>
<feature type="domain" description="Cupin type-2" evidence="2">
    <location>
        <begin position="125"/>
        <end position="174"/>
    </location>
</feature>
<keyword evidence="3" id="KW-0575">Peroxidase</keyword>
<dbReference type="InterPro" id="IPR050807">
    <property type="entry name" value="TransReg_Diox_bact_type"/>
</dbReference>
<dbReference type="CDD" id="cd20489">
    <property type="entry name" value="cupin_HppE-like_C"/>
    <property type="match status" value="1"/>
</dbReference>
<dbReference type="GO" id="GO:0003677">
    <property type="term" value="F:DNA binding"/>
    <property type="evidence" value="ECO:0007669"/>
    <property type="project" value="UniProtKB-KW"/>
</dbReference>
<proteinExistence type="predicted"/>
<dbReference type="GO" id="GO:0003700">
    <property type="term" value="F:DNA-binding transcription factor activity"/>
    <property type="evidence" value="ECO:0007669"/>
    <property type="project" value="TreeGrafter"/>
</dbReference>
<organism evidence="3 4">
    <name type="scientific">Pseudomonas fluorescens</name>
    <dbReference type="NCBI Taxonomy" id="294"/>
    <lineage>
        <taxon>Bacteria</taxon>
        <taxon>Pseudomonadati</taxon>
        <taxon>Pseudomonadota</taxon>
        <taxon>Gammaproteobacteria</taxon>
        <taxon>Pseudomonadales</taxon>
        <taxon>Pseudomonadaceae</taxon>
        <taxon>Pseudomonas</taxon>
    </lineage>
</organism>
<dbReference type="GO" id="GO:0005829">
    <property type="term" value="C:cytosol"/>
    <property type="evidence" value="ECO:0007669"/>
    <property type="project" value="TreeGrafter"/>
</dbReference>
<dbReference type="Proteomes" id="UP000409037">
    <property type="component" value="Unassembled WGS sequence"/>
</dbReference>
<evidence type="ECO:0000313" key="3">
    <source>
        <dbReference type="EMBL" id="VVO18387.1"/>
    </source>
</evidence>
<evidence type="ECO:0000259" key="2">
    <source>
        <dbReference type="Pfam" id="PF07883"/>
    </source>
</evidence>
<dbReference type="AlphaFoldDB" id="A0A5E7DLP6"/>
<evidence type="ECO:0000313" key="4">
    <source>
        <dbReference type="Proteomes" id="UP000409037"/>
    </source>
</evidence>
<reference evidence="3 4" key="1">
    <citation type="submission" date="2019-09" db="EMBL/GenBank/DDBJ databases">
        <authorList>
            <person name="Chandra G."/>
            <person name="Truman W A."/>
        </authorList>
    </citation>
    <scope>NUCLEOTIDE SEQUENCE [LARGE SCALE GENOMIC DNA]</scope>
    <source>
        <strain evidence="3">PS833</strain>
    </source>
</reference>
<sequence length="189" mass="20974">MSIKIGIAKIEELAASRKMSVDEVLRAINAVRTEYVVIDSMSELQKLADVLIIPMDEVLRGLRSDLTNGVKIFKRNEGFRKVSSRDGKKYYTYQHLATTNSAPELMALKVTLHCGSLEDVVLNEGHSSREVVYVLKGAVRVDWGDGVEAERQAEVLLEGDSIYISPNVPHSFMALEGSSEILAFNYSLP</sequence>
<dbReference type="PANTHER" id="PTHR46797">
    <property type="entry name" value="HTH-TYPE TRANSCRIPTIONAL REGULATOR"/>
    <property type="match status" value="1"/>
</dbReference>
<dbReference type="InterPro" id="IPR013096">
    <property type="entry name" value="Cupin_2"/>
</dbReference>
<dbReference type="OrthoDB" id="9799053at2"/>
<protein>
    <submittedName>
        <fullName evidence="3">(S)-2-hydroxypropylphosphonic acid epoxidase</fullName>
        <ecNumber evidence="3">1.11.1.23</ecNumber>
    </submittedName>
</protein>
<dbReference type="EMBL" id="CABVHU010000010">
    <property type="protein sequence ID" value="VVO18387.1"/>
    <property type="molecule type" value="Genomic_DNA"/>
</dbReference>
<dbReference type="Gene3D" id="2.60.120.10">
    <property type="entry name" value="Jelly Rolls"/>
    <property type="match status" value="1"/>
</dbReference>
<evidence type="ECO:0000256" key="1">
    <source>
        <dbReference type="ARBA" id="ARBA00023125"/>
    </source>
</evidence>
<dbReference type="RefSeq" id="WP_150799398.1">
    <property type="nucleotide sequence ID" value="NZ_CABVHU010000010.1"/>
</dbReference>
<accession>A0A5E7DLP6</accession>